<name>A0A1G4Y215_9ENTR</name>
<gene>
    <name evidence="1" type="ORF">SAMN02927897_01818</name>
</gene>
<accession>A0A1G4Y215</accession>
<evidence type="ECO:0000313" key="1">
    <source>
        <dbReference type="EMBL" id="SCX47400.1"/>
    </source>
</evidence>
<dbReference type="Proteomes" id="UP000183569">
    <property type="component" value="Unassembled WGS sequence"/>
</dbReference>
<reference evidence="1 2" key="1">
    <citation type="submission" date="2016-10" db="EMBL/GenBank/DDBJ databases">
        <authorList>
            <person name="Varghese N."/>
            <person name="Submissions S."/>
        </authorList>
    </citation>
    <scope>NUCLEOTIDE SEQUENCE [LARGE SCALE GENOMIC DNA]</scope>
    <source>
        <strain evidence="1 2">CGMCC 1.12102</strain>
    </source>
</reference>
<organism evidence="1 2">
    <name type="scientific">Kosakonia sacchari</name>
    <dbReference type="NCBI Taxonomy" id="1158459"/>
    <lineage>
        <taxon>Bacteria</taxon>
        <taxon>Pseudomonadati</taxon>
        <taxon>Pseudomonadota</taxon>
        <taxon>Gammaproteobacteria</taxon>
        <taxon>Enterobacterales</taxon>
        <taxon>Enterobacteriaceae</taxon>
        <taxon>Kosakonia</taxon>
    </lineage>
</organism>
<sequence>MEFMAKNKKTGQKTDLFFIIYGIPVVPGCWPEPMRRYYQMWSLLICKKYIWHLPDFSQSYQNWKFGIATRGSTGSENEYD</sequence>
<dbReference type="AlphaFoldDB" id="A0A1G4Y215"/>
<comment type="caution">
    <text evidence="1">The sequence shown here is derived from an EMBL/GenBank/DDBJ whole genome shotgun (WGS) entry which is preliminary data.</text>
</comment>
<dbReference type="EMBL" id="FMUI01000004">
    <property type="protein sequence ID" value="SCX47400.1"/>
    <property type="molecule type" value="Genomic_DNA"/>
</dbReference>
<evidence type="ECO:0000313" key="2">
    <source>
        <dbReference type="Proteomes" id="UP000183569"/>
    </source>
</evidence>
<protein>
    <submittedName>
        <fullName evidence="1">Uncharacterized protein</fullName>
    </submittedName>
</protein>
<proteinExistence type="predicted"/>